<reference evidence="1" key="1">
    <citation type="submission" date="2022-07" db="EMBL/GenBank/DDBJ databases">
        <title>Fungi with potential for degradation of polypropylene.</title>
        <authorList>
            <person name="Gostincar C."/>
        </authorList>
    </citation>
    <scope>NUCLEOTIDE SEQUENCE</scope>
    <source>
        <strain evidence="1">EXF-13308</strain>
    </source>
</reference>
<proteinExistence type="predicted"/>
<dbReference type="Proteomes" id="UP001174694">
    <property type="component" value="Unassembled WGS sequence"/>
</dbReference>
<sequence length="79" mass="8736">MATPAKFRHKREKLEAPSRLMLSGCPERHEESVKSPDRATNGISRRILVDAAKDPSGLFADPDGAFNYTLRDPLGPVVF</sequence>
<dbReference type="AlphaFoldDB" id="A0AA38RIF1"/>
<name>A0AA38RIF1_9PEZI</name>
<dbReference type="EMBL" id="JANBVO010000010">
    <property type="protein sequence ID" value="KAJ9149247.1"/>
    <property type="molecule type" value="Genomic_DNA"/>
</dbReference>
<accession>A0AA38RIF1</accession>
<gene>
    <name evidence="1" type="ORF">NKR23_g4315</name>
</gene>
<organism evidence="1 2">
    <name type="scientific">Pleurostoma richardsiae</name>
    <dbReference type="NCBI Taxonomy" id="41990"/>
    <lineage>
        <taxon>Eukaryota</taxon>
        <taxon>Fungi</taxon>
        <taxon>Dikarya</taxon>
        <taxon>Ascomycota</taxon>
        <taxon>Pezizomycotina</taxon>
        <taxon>Sordariomycetes</taxon>
        <taxon>Sordariomycetidae</taxon>
        <taxon>Calosphaeriales</taxon>
        <taxon>Pleurostomataceae</taxon>
        <taxon>Pleurostoma</taxon>
    </lineage>
</organism>
<evidence type="ECO:0000313" key="2">
    <source>
        <dbReference type="Proteomes" id="UP001174694"/>
    </source>
</evidence>
<evidence type="ECO:0000313" key="1">
    <source>
        <dbReference type="EMBL" id="KAJ9149247.1"/>
    </source>
</evidence>
<protein>
    <submittedName>
        <fullName evidence="1">Uncharacterized protein</fullName>
    </submittedName>
</protein>
<comment type="caution">
    <text evidence="1">The sequence shown here is derived from an EMBL/GenBank/DDBJ whole genome shotgun (WGS) entry which is preliminary data.</text>
</comment>
<keyword evidence="2" id="KW-1185">Reference proteome</keyword>